<dbReference type="EMBL" id="JSCE01000018">
    <property type="protein sequence ID" value="KHM53057.1"/>
    <property type="molecule type" value="Genomic_DNA"/>
</dbReference>
<dbReference type="Gene3D" id="3.60.110.10">
    <property type="entry name" value="Carbon-nitrogen hydrolase"/>
    <property type="match status" value="1"/>
</dbReference>
<dbReference type="PROSITE" id="PS50263">
    <property type="entry name" value="CN_HYDROLASE"/>
    <property type="match status" value="1"/>
</dbReference>
<comment type="similarity">
    <text evidence="1">Belongs to the carbon-nitrogen hydrolase superfamily. NIT1/NIT2 family.</text>
</comment>
<dbReference type="AlphaFoldDB" id="A0A0B2K4R3"/>
<evidence type="ECO:0000313" key="3">
    <source>
        <dbReference type="EMBL" id="KHM53057.1"/>
    </source>
</evidence>
<dbReference type="RefSeq" id="WP_039205842.1">
    <property type="nucleotide sequence ID" value="NZ_JSCE01000018.1"/>
</dbReference>
<dbReference type="PANTHER" id="PTHR23088:SF27">
    <property type="entry name" value="DEAMINATED GLUTATHIONE AMIDASE"/>
    <property type="match status" value="1"/>
</dbReference>
<protein>
    <submittedName>
        <fullName evidence="3">Nitrilase</fullName>
    </submittedName>
</protein>
<gene>
    <name evidence="3" type="ORF">NZ47_01035</name>
</gene>
<feature type="domain" description="CN hydrolase" evidence="2">
    <location>
        <begin position="1"/>
        <end position="242"/>
    </location>
</feature>
<dbReference type="InterPro" id="IPR036526">
    <property type="entry name" value="C-N_Hydrolase_sf"/>
</dbReference>
<name>A0A0B2K4R3_9FIRM</name>
<dbReference type="eggNOG" id="COG0388">
    <property type="taxonomic scope" value="Bacteria"/>
</dbReference>
<reference evidence="3 4" key="1">
    <citation type="journal article" date="2013" name="PLoS ONE">
        <title>Identification and characterization of three novel lipases belonging to families II and V from Anaerovibrio lipolyticus 5ST.</title>
        <authorList>
            <person name="Prive F."/>
            <person name="Kaderbhai N.N."/>
            <person name="Girdwood S."/>
            <person name="Worgan H.J."/>
            <person name="Pinloche E."/>
            <person name="Scollan N.D."/>
            <person name="Huws S.A."/>
            <person name="Newbold C.J."/>
        </authorList>
    </citation>
    <scope>NUCLEOTIDE SEQUENCE [LARGE SCALE GENOMIC DNA]</scope>
    <source>
        <strain evidence="3 4">5S</strain>
    </source>
</reference>
<dbReference type="Pfam" id="PF00795">
    <property type="entry name" value="CN_hydrolase"/>
    <property type="match status" value="1"/>
</dbReference>
<dbReference type="SUPFAM" id="SSF56317">
    <property type="entry name" value="Carbon-nitrogen hydrolase"/>
    <property type="match status" value="1"/>
</dbReference>
<sequence length="263" mass="29626">MKVSAIQLPILLGNRLHNVTTMERMVNDAAAMRPDVIVLPELWTTGFYPRPIQRFSDLDGDSILKNMSRLAEKYMVNIVAGSVPVNRNGKIYNSSYVFNRSGHLVTTYDKVHLFSPSGEARDFAAGNKAVTFMLDGIKCGLAICYDLRFPEFIRKLALEEISVLFIPAAWPIERILHWDTLIRARAIENQMFVVAVNGISDPDDNDFHLGGSSAIIDPWGEILAQGSTNKLEGEAIQANLRIAMQYKIHETIDVFKDRRPEIY</sequence>
<dbReference type="CDD" id="cd07583">
    <property type="entry name" value="nitrilase_5"/>
    <property type="match status" value="1"/>
</dbReference>
<dbReference type="STRING" id="82374.NZ47_01035"/>
<evidence type="ECO:0000259" key="2">
    <source>
        <dbReference type="PROSITE" id="PS50263"/>
    </source>
</evidence>
<accession>A0A0B2K4R3</accession>
<comment type="caution">
    <text evidence="3">The sequence shown here is derived from an EMBL/GenBank/DDBJ whole genome shotgun (WGS) entry which is preliminary data.</text>
</comment>
<evidence type="ECO:0000313" key="4">
    <source>
        <dbReference type="Proteomes" id="UP000030993"/>
    </source>
</evidence>
<evidence type="ECO:0000256" key="1">
    <source>
        <dbReference type="ARBA" id="ARBA00010613"/>
    </source>
</evidence>
<organism evidence="3 4">
    <name type="scientific">Anaerovibrio lipolyticus</name>
    <dbReference type="NCBI Taxonomy" id="82374"/>
    <lineage>
        <taxon>Bacteria</taxon>
        <taxon>Bacillati</taxon>
        <taxon>Bacillota</taxon>
        <taxon>Negativicutes</taxon>
        <taxon>Selenomonadales</taxon>
        <taxon>Selenomonadaceae</taxon>
        <taxon>Anaerovibrio</taxon>
    </lineage>
</organism>
<dbReference type="InterPro" id="IPR003010">
    <property type="entry name" value="C-N_Hydrolase"/>
</dbReference>
<dbReference type="PANTHER" id="PTHR23088">
    <property type="entry name" value="NITRILASE-RELATED"/>
    <property type="match status" value="1"/>
</dbReference>
<keyword evidence="4" id="KW-1185">Reference proteome</keyword>
<dbReference type="Proteomes" id="UP000030993">
    <property type="component" value="Unassembled WGS sequence"/>
</dbReference>
<proteinExistence type="inferred from homology"/>